<dbReference type="PANTHER" id="PTHR42898:SF2">
    <property type="entry name" value="ENOYL-(ACYL CARRIER) REDUCTASE"/>
    <property type="match status" value="1"/>
</dbReference>
<accession>A0AAW0M1L7</accession>
<organism evidence="4 5">
    <name type="scientific">Quercus suber</name>
    <name type="common">Cork oak</name>
    <dbReference type="NCBI Taxonomy" id="58331"/>
    <lineage>
        <taxon>Eukaryota</taxon>
        <taxon>Viridiplantae</taxon>
        <taxon>Streptophyta</taxon>
        <taxon>Embryophyta</taxon>
        <taxon>Tracheophyta</taxon>
        <taxon>Spermatophyta</taxon>
        <taxon>Magnoliopsida</taxon>
        <taxon>eudicotyledons</taxon>
        <taxon>Gunneridae</taxon>
        <taxon>Pentapetalae</taxon>
        <taxon>rosids</taxon>
        <taxon>fabids</taxon>
        <taxon>Fagales</taxon>
        <taxon>Fagaceae</taxon>
        <taxon>Quercus</taxon>
    </lineage>
</organism>
<evidence type="ECO:0000313" key="5">
    <source>
        <dbReference type="Proteomes" id="UP000237347"/>
    </source>
</evidence>
<dbReference type="Proteomes" id="UP000237347">
    <property type="component" value="Unassembled WGS sequence"/>
</dbReference>
<dbReference type="Gene3D" id="3.40.50.720">
    <property type="entry name" value="NAD(P)-binding Rossmann-like Domain"/>
    <property type="match status" value="3"/>
</dbReference>
<keyword evidence="1" id="KW-0521">NADP</keyword>
<evidence type="ECO:0000313" key="4">
    <source>
        <dbReference type="EMBL" id="KAK7856624.1"/>
    </source>
</evidence>
<protein>
    <submittedName>
        <fullName evidence="4">Tropinone reductase like protein</fullName>
    </submittedName>
</protein>
<dbReference type="PROSITE" id="PS00061">
    <property type="entry name" value="ADH_SHORT"/>
    <property type="match status" value="1"/>
</dbReference>
<evidence type="ECO:0000256" key="1">
    <source>
        <dbReference type="ARBA" id="ARBA00022857"/>
    </source>
</evidence>
<dbReference type="InterPro" id="IPR020904">
    <property type="entry name" value="Sc_DH/Rdtase_CS"/>
</dbReference>
<dbReference type="PRINTS" id="PR00081">
    <property type="entry name" value="GDHRDH"/>
</dbReference>
<dbReference type="EMBL" id="PKMF04000035">
    <property type="protein sequence ID" value="KAK7856624.1"/>
    <property type="molecule type" value="Genomic_DNA"/>
</dbReference>
<comment type="similarity">
    <text evidence="3">Belongs to the short-chain dehydrogenases/reductases (SDR) family. SDR65C subfamily.</text>
</comment>
<keyword evidence="2" id="KW-0560">Oxidoreductase</keyword>
<sequence>MATNFESVFHISQLAYPPLKASGVGSFVFTSSVSGFVSLKSMSVQGATKGAINQLTKTLACKWVKDNIRSNAVAPWYIRTSMVEQVLSNKEYLEEVYSYTPLWRLGDPKEVSSLVAFLCLPAPSYITGQIVCVDGGMHAVVEELAGPGAKVHTCSRNEAYLNACLHDWEIKGFQVTGSVCDVMSCGERVTLMDTVSSVFSRRLNILLAHPLLKASGVGSIVCISSTAGVVALNVGSIYGASKGAINPLTKDLACEWVKDNIRSNCVAPWFIRTPLVEAALNDEQFLKSVNARTPLGRLGEPKKVWSLVAFLCLPASSYISRQIICVDGGVTVSGFLPKHG</sequence>
<dbReference type="AlphaFoldDB" id="A0AAW0M1L7"/>
<comment type="caution">
    <text evidence="4">The sequence shown here is derived from an EMBL/GenBank/DDBJ whole genome shotgun (WGS) entry which is preliminary data.</text>
</comment>
<name>A0AAW0M1L7_QUESU</name>
<dbReference type="InterPro" id="IPR002347">
    <property type="entry name" value="SDR_fam"/>
</dbReference>
<dbReference type="SUPFAM" id="SSF51735">
    <property type="entry name" value="NAD(P)-binding Rossmann-fold domains"/>
    <property type="match status" value="2"/>
</dbReference>
<gene>
    <name evidence="4" type="ORF">CFP56_022642</name>
</gene>
<dbReference type="Pfam" id="PF13561">
    <property type="entry name" value="adh_short_C2"/>
    <property type="match status" value="2"/>
</dbReference>
<dbReference type="GO" id="GO:0016491">
    <property type="term" value="F:oxidoreductase activity"/>
    <property type="evidence" value="ECO:0007669"/>
    <property type="project" value="UniProtKB-KW"/>
</dbReference>
<evidence type="ECO:0000256" key="2">
    <source>
        <dbReference type="ARBA" id="ARBA00023002"/>
    </source>
</evidence>
<dbReference type="InterPro" id="IPR036291">
    <property type="entry name" value="NAD(P)-bd_dom_sf"/>
</dbReference>
<dbReference type="InterPro" id="IPR045000">
    <property type="entry name" value="TR"/>
</dbReference>
<keyword evidence="5" id="KW-1185">Reference proteome</keyword>
<proteinExistence type="inferred from homology"/>
<dbReference type="PANTHER" id="PTHR42898">
    <property type="entry name" value="TROPINONE REDUCTASE"/>
    <property type="match status" value="1"/>
</dbReference>
<evidence type="ECO:0000256" key="3">
    <source>
        <dbReference type="ARBA" id="ARBA00025714"/>
    </source>
</evidence>
<reference evidence="4 5" key="1">
    <citation type="journal article" date="2018" name="Sci. Data">
        <title>The draft genome sequence of cork oak.</title>
        <authorList>
            <person name="Ramos A.M."/>
            <person name="Usie A."/>
            <person name="Barbosa P."/>
            <person name="Barros P.M."/>
            <person name="Capote T."/>
            <person name="Chaves I."/>
            <person name="Simoes F."/>
            <person name="Abreu I."/>
            <person name="Carrasquinho I."/>
            <person name="Faro C."/>
            <person name="Guimaraes J.B."/>
            <person name="Mendonca D."/>
            <person name="Nobrega F."/>
            <person name="Rodrigues L."/>
            <person name="Saibo N.J.M."/>
            <person name="Varela M.C."/>
            <person name="Egas C."/>
            <person name="Matos J."/>
            <person name="Miguel C.M."/>
            <person name="Oliveira M.M."/>
            <person name="Ricardo C.P."/>
            <person name="Goncalves S."/>
        </authorList>
    </citation>
    <scope>NUCLEOTIDE SEQUENCE [LARGE SCALE GENOMIC DNA]</scope>
    <source>
        <strain evidence="5">cv. HL8</strain>
    </source>
</reference>